<evidence type="ECO:0000313" key="9">
    <source>
        <dbReference type="Proteomes" id="UP000264006"/>
    </source>
</evidence>
<organism evidence="8 9">
    <name type="scientific">Euzebya pacifica</name>
    <dbReference type="NCBI Taxonomy" id="1608957"/>
    <lineage>
        <taxon>Bacteria</taxon>
        <taxon>Bacillati</taxon>
        <taxon>Actinomycetota</taxon>
        <taxon>Nitriliruptoria</taxon>
        <taxon>Euzebyales</taxon>
    </lineage>
</organism>
<dbReference type="KEGG" id="euz:DVS28_a4979"/>
<dbReference type="RefSeq" id="WP_114593783.1">
    <property type="nucleotide sequence ID" value="NZ_CP031165.1"/>
</dbReference>
<evidence type="ECO:0000256" key="1">
    <source>
        <dbReference type="ARBA" id="ARBA00004141"/>
    </source>
</evidence>
<protein>
    <recommendedName>
        <fullName evidence="7">NfeD-like C-terminal domain-containing protein</fullName>
    </recommendedName>
</protein>
<dbReference type="SUPFAM" id="SSF141322">
    <property type="entry name" value="NfeD domain-like"/>
    <property type="match status" value="1"/>
</dbReference>
<dbReference type="PANTHER" id="PTHR33507:SF3">
    <property type="entry name" value="INNER MEMBRANE PROTEIN YBBJ"/>
    <property type="match status" value="1"/>
</dbReference>
<keyword evidence="4 6" id="KW-0472">Membrane</keyword>
<dbReference type="InterPro" id="IPR052165">
    <property type="entry name" value="Membrane_assoc_protease"/>
</dbReference>
<keyword evidence="3 6" id="KW-1133">Transmembrane helix</keyword>
<feature type="domain" description="NfeD-like C-terminal" evidence="7">
    <location>
        <begin position="89"/>
        <end position="147"/>
    </location>
</feature>
<dbReference type="InterPro" id="IPR012340">
    <property type="entry name" value="NA-bd_OB-fold"/>
</dbReference>
<evidence type="ECO:0000256" key="3">
    <source>
        <dbReference type="ARBA" id="ARBA00022989"/>
    </source>
</evidence>
<dbReference type="EMBL" id="CP031165">
    <property type="protein sequence ID" value="AXV09636.1"/>
    <property type="molecule type" value="Genomic_DNA"/>
</dbReference>
<evidence type="ECO:0000259" key="7">
    <source>
        <dbReference type="Pfam" id="PF01957"/>
    </source>
</evidence>
<proteinExistence type="predicted"/>
<evidence type="ECO:0000313" key="8">
    <source>
        <dbReference type="EMBL" id="AXV09636.1"/>
    </source>
</evidence>
<feature type="region of interest" description="Disordered" evidence="5">
    <location>
        <begin position="148"/>
        <end position="167"/>
    </location>
</feature>
<evidence type="ECO:0000256" key="2">
    <source>
        <dbReference type="ARBA" id="ARBA00022692"/>
    </source>
</evidence>
<dbReference type="OrthoDB" id="9792945at2"/>
<keyword evidence="2 6" id="KW-0812">Transmembrane</keyword>
<comment type="subcellular location">
    <subcellularLocation>
        <location evidence="1">Membrane</location>
        <topology evidence="1">Multi-pass membrane protein</topology>
    </subcellularLocation>
</comment>
<keyword evidence="9" id="KW-1185">Reference proteome</keyword>
<gene>
    <name evidence="8" type="ORF">DVS28_a4979</name>
</gene>
<dbReference type="InterPro" id="IPR002810">
    <property type="entry name" value="NfeD-like_C"/>
</dbReference>
<reference evidence="8 9" key="1">
    <citation type="submission" date="2018-09" db="EMBL/GenBank/DDBJ databases">
        <title>Complete genome sequence of Euzebya sp. DY32-46 isolated from seawater of Pacific Ocean.</title>
        <authorList>
            <person name="Xu L."/>
            <person name="Wu Y.-H."/>
            <person name="Xu X.-W."/>
        </authorList>
    </citation>
    <scope>NUCLEOTIDE SEQUENCE [LARGE SCALE GENOMIC DNA]</scope>
    <source>
        <strain evidence="8 9">DY32-46</strain>
    </source>
</reference>
<evidence type="ECO:0000256" key="5">
    <source>
        <dbReference type="SAM" id="MobiDB-lite"/>
    </source>
</evidence>
<evidence type="ECO:0000256" key="4">
    <source>
        <dbReference type="ARBA" id="ARBA00023136"/>
    </source>
</evidence>
<dbReference type="PANTHER" id="PTHR33507">
    <property type="entry name" value="INNER MEMBRANE PROTEIN YBBJ"/>
    <property type="match status" value="1"/>
</dbReference>
<dbReference type="Pfam" id="PF01957">
    <property type="entry name" value="NfeD"/>
    <property type="match status" value="1"/>
</dbReference>
<feature type="transmembrane region" description="Helical" evidence="6">
    <location>
        <begin position="57"/>
        <end position="75"/>
    </location>
</feature>
<dbReference type="Gene3D" id="2.40.50.140">
    <property type="entry name" value="Nucleic acid-binding proteins"/>
    <property type="match status" value="1"/>
</dbReference>
<dbReference type="GO" id="GO:0005886">
    <property type="term" value="C:plasma membrane"/>
    <property type="evidence" value="ECO:0007669"/>
    <property type="project" value="TreeGrafter"/>
</dbReference>
<name>A0A346Y589_9ACTN</name>
<accession>A0A346Y589</accession>
<sequence length="167" mass="16962">MTTAALLWAGITLAAAAVALRTRQSPMERPLPTAVAVGGVFGLVAVAVGLQWRAQAVVVVLMAVGLAGLLLRWRALVAEDNLAPGVGGNRLLGRTGTVVTPVAPGDRSGTVRLGAETWPATATADTSLPEGHTVTVVAVEGIHLVVRSAQPDPVHTPHDVAEPDPGG</sequence>
<dbReference type="Proteomes" id="UP000264006">
    <property type="component" value="Chromosome"/>
</dbReference>
<feature type="transmembrane region" description="Helical" evidence="6">
    <location>
        <begin position="31"/>
        <end position="50"/>
    </location>
</feature>
<dbReference type="AlphaFoldDB" id="A0A346Y589"/>
<evidence type="ECO:0000256" key="6">
    <source>
        <dbReference type="SAM" id="Phobius"/>
    </source>
</evidence>